<reference evidence="1 2" key="1">
    <citation type="journal article" date="2024" name="Int. J. Mol. Sci.">
        <title>Exploration of Alicyclobacillus spp. Genome in Search of Antibiotic Resistance.</title>
        <authorList>
            <person name="Bucka-Kolendo J."/>
            <person name="Kiousi D.E."/>
            <person name="Dekowska A."/>
            <person name="Mikolajczuk-Szczyrba A."/>
            <person name="Karadedos D.M."/>
            <person name="Michael P."/>
            <person name="Galanis A."/>
            <person name="Sokolowska B."/>
        </authorList>
    </citation>
    <scope>NUCLEOTIDE SEQUENCE [LARGE SCALE GENOMIC DNA]</scope>
    <source>
        <strain evidence="1 2">KKP 3000</strain>
    </source>
</reference>
<proteinExistence type="predicted"/>
<dbReference type="SUPFAM" id="SSF46785">
    <property type="entry name" value="Winged helix' DNA-binding domain"/>
    <property type="match status" value="1"/>
</dbReference>
<dbReference type="RefSeq" id="WP_275474524.1">
    <property type="nucleotide sequence ID" value="NZ_CP162940.1"/>
</dbReference>
<organism evidence="1 2">
    <name type="scientific">Alicyclobacillus fastidiosus</name>
    <dbReference type="NCBI Taxonomy" id="392011"/>
    <lineage>
        <taxon>Bacteria</taxon>
        <taxon>Bacillati</taxon>
        <taxon>Bacillota</taxon>
        <taxon>Bacilli</taxon>
        <taxon>Bacillales</taxon>
        <taxon>Alicyclobacillaceae</taxon>
        <taxon>Alicyclobacillus</taxon>
    </lineage>
</organism>
<sequence length="421" mass="46852">MSIRLGVLGADDSVAVIQTVVNEYADIEMIPVVYEEEYEIIDKIAPYVKQTDMWLCSGQVPYAIVKEHLNCPVFYTRHSGEGLYKALLYLVHEQGIKISEMSFDTLSETTLETFLQDAGIQTTYHLKHYRGGISSHELAMYHADLWNKNVTKVAVTCLRSAQLQLAQQGIPTIHITPAASEVRQVLNNIVQTHELILSREGQIVVQVIQLCSEASHGNVAEFHALINRYTRALHGTAQQIEPGKWRIYATRKEIENITDGLTSTPRMEGDLSLGLSGGIGIAQTIREGEERAGFALQQALLYGAGNWMCASDDHVLYGPLGKPQEALSYTYVRDDLEALGQAVSLSALTLTKLAAVLEKRGSNRITAHELAEYLQMLPRSARRILLLLEEHGLAEVVGEQTPYLRGRPRKIYEIDLARNVG</sequence>
<gene>
    <name evidence="1" type="ORF">KKP3000_004187</name>
</gene>
<dbReference type="EMBL" id="JBDXSU010000007">
    <property type="protein sequence ID" value="MFB5190702.1"/>
    <property type="molecule type" value="Genomic_DNA"/>
</dbReference>
<name>A0ABV5AEJ8_9BACL</name>
<evidence type="ECO:0000313" key="1">
    <source>
        <dbReference type="EMBL" id="MFB5190702.1"/>
    </source>
</evidence>
<comment type="caution">
    <text evidence="1">The sequence shown here is derived from an EMBL/GenBank/DDBJ whole genome shotgun (WGS) entry which is preliminary data.</text>
</comment>
<protein>
    <submittedName>
        <fullName evidence="1">ArsR family transcriptional regulator</fullName>
    </submittedName>
</protein>
<dbReference type="InterPro" id="IPR036390">
    <property type="entry name" value="WH_DNA-bd_sf"/>
</dbReference>
<accession>A0ABV5AEJ8</accession>
<dbReference type="Proteomes" id="UP001579974">
    <property type="component" value="Unassembled WGS sequence"/>
</dbReference>
<keyword evidence="2" id="KW-1185">Reference proteome</keyword>
<evidence type="ECO:0000313" key="2">
    <source>
        <dbReference type="Proteomes" id="UP001579974"/>
    </source>
</evidence>